<dbReference type="SUPFAM" id="SSF52540">
    <property type="entry name" value="P-loop containing nucleoside triphosphate hydrolases"/>
    <property type="match status" value="1"/>
</dbReference>
<keyword evidence="4 9" id="KW-0418">Kinase</keyword>
<evidence type="ECO:0000256" key="3">
    <source>
        <dbReference type="ARBA" id="ARBA00022553"/>
    </source>
</evidence>
<dbReference type="CDD" id="cd14014">
    <property type="entry name" value="STKc_PknB_like"/>
    <property type="match status" value="1"/>
</dbReference>
<keyword evidence="4 9" id="KW-0808">Transferase</keyword>
<dbReference type="InterPro" id="IPR029016">
    <property type="entry name" value="GAF-like_dom_sf"/>
</dbReference>
<evidence type="ECO:0000259" key="7">
    <source>
        <dbReference type="PROSITE" id="PS50011"/>
    </source>
</evidence>
<dbReference type="Gene3D" id="3.40.50.300">
    <property type="entry name" value="P-loop containing nucleotide triphosphate hydrolases"/>
    <property type="match status" value="1"/>
</dbReference>
<organism evidence="9">
    <name type="scientific">Tolypothrix bouteillei VB521301</name>
    <dbReference type="NCBI Taxonomy" id="1479485"/>
    <lineage>
        <taxon>Bacteria</taxon>
        <taxon>Bacillati</taxon>
        <taxon>Cyanobacteriota</taxon>
        <taxon>Cyanophyceae</taxon>
        <taxon>Nostocales</taxon>
        <taxon>Tolypothrichaceae</taxon>
        <taxon>Tolypothrix</taxon>
    </lineage>
</organism>
<dbReference type="Pfam" id="PF00069">
    <property type="entry name" value="Pkinase"/>
    <property type="match status" value="1"/>
</dbReference>
<evidence type="ECO:0000313" key="9">
    <source>
        <dbReference type="EMBL" id="KIE09413.1"/>
    </source>
</evidence>
<dbReference type="SUPFAM" id="SSF47384">
    <property type="entry name" value="Homodimeric domain of signal transducing histidine kinase"/>
    <property type="match status" value="1"/>
</dbReference>
<dbReference type="Gene3D" id="3.30.200.20">
    <property type="entry name" value="Phosphorylase Kinase, domain 1"/>
    <property type="match status" value="1"/>
</dbReference>
<dbReference type="InterPro" id="IPR041664">
    <property type="entry name" value="AAA_16"/>
</dbReference>
<comment type="catalytic activity">
    <reaction evidence="1">
        <text>ATP + protein L-histidine = ADP + protein N-phospho-L-histidine.</text>
        <dbReference type="EC" id="2.7.13.3"/>
    </reaction>
</comment>
<name>A0A0C1R0P2_9CYAN</name>
<dbReference type="Gene3D" id="1.10.287.130">
    <property type="match status" value="1"/>
</dbReference>
<feature type="coiled-coil region" evidence="6">
    <location>
        <begin position="1537"/>
        <end position="1589"/>
    </location>
</feature>
<dbReference type="PROSITE" id="PS50109">
    <property type="entry name" value="HIS_KIN"/>
    <property type="match status" value="1"/>
</dbReference>
<dbReference type="SUPFAM" id="SSF55781">
    <property type="entry name" value="GAF domain-like"/>
    <property type="match status" value="1"/>
</dbReference>
<dbReference type="Gene3D" id="3.30.450.40">
    <property type="match status" value="1"/>
</dbReference>
<evidence type="ECO:0000256" key="6">
    <source>
        <dbReference type="SAM" id="Coils"/>
    </source>
</evidence>
<dbReference type="PROSITE" id="PS00108">
    <property type="entry name" value="PROTEIN_KINASE_ST"/>
    <property type="match status" value="1"/>
</dbReference>
<dbReference type="EMBL" id="JHEG02000058">
    <property type="protein sequence ID" value="KIE09413.1"/>
    <property type="molecule type" value="Genomic_DNA"/>
</dbReference>
<dbReference type="InterPro" id="IPR008271">
    <property type="entry name" value="Ser/Thr_kinase_AS"/>
</dbReference>
<dbReference type="SMART" id="SM00387">
    <property type="entry name" value="HATPase_c"/>
    <property type="match status" value="1"/>
</dbReference>
<evidence type="ECO:0000256" key="2">
    <source>
        <dbReference type="ARBA" id="ARBA00012438"/>
    </source>
</evidence>
<dbReference type="SMART" id="SM00220">
    <property type="entry name" value="S_TKc"/>
    <property type="match status" value="1"/>
</dbReference>
<accession>A0A0C1R0P2</accession>
<dbReference type="STRING" id="1479485.DA73_0234310"/>
<keyword evidence="3" id="KW-0597">Phosphoprotein</keyword>
<dbReference type="InterPro" id="IPR004358">
    <property type="entry name" value="Sig_transdc_His_kin-like_C"/>
</dbReference>
<keyword evidence="9" id="KW-0723">Serine/threonine-protein kinase</keyword>
<gene>
    <name evidence="9" type="ORF">DA73_0234310</name>
</gene>
<dbReference type="Pfam" id="PF01590">
    <property type="entry name" value="GAF"/>
    <property type="match status" value="1"/>
</dbReference>
<dbReference type="GO" id="GO:0004674">
    <property type="term" value="F:protein serine/threonine kinase activity"/>
    <property type="evidence" value="ECO:0007669"/>
    <property type="project" value="UniProtKB-KW"/>
</dbReference>
<dbReference type="GO" id="GO:0005524">
    <property type="term" value="F:ATP binding"/>
    <property type="evidence" value="ECO:0007669"/>
    <property type="project" value="InterPro"/>
</dbReference>
<dbReference type="InterPro" id="IPR000719">
    <property type="entry name" value="Prot_kinase_dom"/>
</dbReference>
<dbReference type="PANTHER" id="PTHR43642">
    <property type="entry name" value="HYBRID SIGNAL TRANSDUCTION HISTIDINE KINASE G"/>
    <property type="match status" value="1"/>
</dbReference>
<comment type="caution">
    <text evidence="9">The sequence shown here is derived from an EMBL/GenBank/DDBJ whole genome shotgun (WGS) entry which is preliminary data.</text>
</comment>
<reference evidence="9" key="1">
    <citation type="journal article" date="2015" name="Genome Announc.">
        <title>Draft Genome Sequence of Tolypothrix boutellei Strain VB521301.</title>
        <authorList>
            <person name="Chandrababunaidu M.M."/>
            <person name="Singh D."/>
            <person name="Sen D."/>
            <person name="Bhan S."/>
            <person name="Das S."/>
            <person name="Gupta A."/>
            <person name="Adhikary S.P."/>
            <person name="Tripathy S."/>
        </authorList>
    </citation>
    <scope>NUCLEOTIDE SEQUENCE</scope>
    <source>
        <strain evidence="9">VB521301</strain>
    </source>
</reference>
<dbReference type="InterPro" id="IPR036890">
    <property type="entry name" value="HATPase_C_sf"/>
</dbReference>
<dbReference type="InterPro" id="IPR003018">
    <property type="entry name" value="GAF"/>
</dbReference>
<dbReference type="SUPFAM" id="SSF56112">
    <property type="entry name" value="Protein kinase-like (PK-like)"/>
    <property type="match status" value="1"/>
</dbReference>
<dbReference type="SUPFAM" id="SSF55874">
    <property type="entry name" value="ATPase domain of HSP90 chaperone/DNA topoisomerase II/histidine kinase"/>
    <property type="match status" value="1"/>
</dbReference>
<dbReference type="InterPro" id="IPR011009">
    <property type="entry name" value="Kinase-like_dom_sf"/>
</dbReference>
<keyword evidence="5" id="KW-0902">Two-component regulatory system</keyword>
<dbReference type="SMART" id="SM00065">
    <property type="entry name" value="GAF"/>
    <property type="match status" value="1"/>
</dbReference>
<dbReference type="PANTHER" id="PTHR43642:SF1">
    <property type="entry name" value="HYBRID SIGNAL TRANSDUCTION HISTIDINE KINASE G"/>
    <property type="match status" value="1"/>
</dbReference>
<protein>
    <recommendedName>
        <fullName evidence="2">histidine kinase</fullName>
        <ecNumber evidence="2">2.7.13.3</ecNumber>
    </recommendedName>
</protein>
<dbReference type="Gene3D" id="3.30.565.10">
    <property type="entry name" value="Histidine kinase-like ATPase, C-terminal domain"/>
    <property type="match status" value="1"/>
</dbReference>
<keyword evidence="6" id="KW-0175">Coiled coil</keyword>
<evidence type="ECO:0000256" key="1">
    <source>
        <dbReference type="ARBA" id="ARBA00000085"/>
    </source>
</evidence>
<proteinExistence type="predicted"/>
<evidence type="ECO:0000259" key="8">
    <source>
        <dbReference type="PROSITE" id="PS50109"/>
    </source>
</evidence>
<evidence type="ECO:0000256" key="4">
    <source>
        <dbReference type="ARBA" id="ARBA00022777"/>
    </source>
</evidence>
<evidence type="ECO:0000256" key="5">
    <source>
        <dbReference type="ARBA" id="ARBA00023012"/>
    </source>
</evidence>
<dbReference type="PROSITE" id="PS50011">
    <property type="entry name" value="PROTEIN_KINASE_DOM"/>
    <property type="match status" value="1"/>
</dbReference>
<sequence length="1869" mass="211974">MVDTTLQIPGYCVTNQIYCSSRTLVYRAIREDNQQPVVIKLMRQEYPRFNELVHFRNQYTIAKNLKLPGIIQLYSLENYQNGYALVMEDFGAISLKEYMSSLETRGGVSLEQFFHIALQIADALEKLHFQRLIHKDIKPANILINPQTKQVKLTDFSIASLLPKETQTLSNPNVLEGTLAYLSPEQTGRMNRGIDYRSDFYSLGVTLFEFLTGEMPFNTSDAMELIYCHIAKLPPLAHSINPKIPPILSSIVNKLMAKMAEDRYQSARGLKYDLQTCLHTLETTGSLASFQLGKRDIPDRFIISEKLYGRQTEVETLLAAFNRVSAGATEIMLVAGCSGIGKTVVVNEVHKPIVRQKGYFIQGKFDQFGRNIPFLGLVQAFRDLMVQLLSESPEQIKQWKAKILEALGEQGRVIIDVIPEVELLIGKQPPISPLEPGAAQNRFNLVFQNFIRLFTNTNHPLVMFLDDLQWTDLASLKLIQLLMGESETNTNSFLSSPNSEESKGGLLLIGSYRDNEVSNTHPLMLMLEEIRKNGATVNTITLSPLSLTNLNLWIADTLSCPEEVASPLTQLVHTKTKGNPFFSHQFLRALYEYGLISCNFDVGYWQCDIAQATALSLTDDVMELMALQLQKLPKNTQETLKLAACIGNQFDLETLAIVHEKSSVETAMDLWKALQEGFIIPKNENYKFFLNDAISNEQLAISDRQLPRYKFLHDRVQQAAYFLIPENQKQSTHLKIGQLLLKKFSLSEREEKIFDIVNQLNAGIELITDRLQRKELAELNLIAGRKAKSSTAYAITIKYLTVGIELLGCDRWETNYEITLALYETLAEAAYLNGDMEQMEESVEVVLIQAKTLLDKMKAYHVKIEAYKTQSQGIEAITTGIEVLKLLGIELPQGLDRKDIEIELQEIQLALTKKKIKDLIHFPQMTDSTKLAVMNILWRLLPVTYVANPLLFTLIVLKQVNLSLKYGNCVSSTASYATYGIILWSLSGDIDSSYEFGQLALNLLTKFKDRETECMTVFVINTCIIAWKNHLKYTLSCLLKAYFVGLETGDLEQASYCIYMHSEHSFWLGKNLINLELEMANYYQGIIQIKQEIALHWHGINWQTVLNLLGKSQNPCCLEGEVYNEKILLPLHQKIGNRMTIFYVHLQKLFLCYIFLNYHHAIQNATLAEKYLDVVPAKYSVAIFYFYTSLAMLAIYNDVNELEKQQILEKVSDYQKKMKTWAESAPMNFLHKYYLIEAEQHRVLTQRVEAMEMYDRAIFLAKEHEYINEEALAYELAAKFYFSWGKELIAKTYLVNAYSAYNRWGATAKLEDLKQRYPQLSSILQKEKVSLNPHDTIVNVITHSIPNLSESITSVSSNSVSDSLDLATAIKASQLLSGEIELEKLLSTLMRVLLENAGAETGCLILCYEGDLVIEARTIPGNSTEPLQIVCLQSIPVQSNEEIPVRLINYVWRTSETLVFNNATTETTFIADPYIIKRQPRSVLCLPIHNQGQLIGILYLENNLIPGAFTNERLKVLKVLATQAAISLQNATLYKNLAVANERLEEYSHTLEEKVVERTQELNEKNQQLQQALQELKRTQSQLIQTEKMSGLGQTVAGVAHEINNPINFIYGNLVHAGNYVKDLLDLLAMYQQEYPNPVSKIVEKIEEMDLKFLSEDLPKLLTSMKVGSDRIRNIVLSLRNFSRLDEAEMKPVNIHEGIDSTLMILQYRLKAKNADAIAKLTNNSPGFVTKHRSDIEIVKEYGQLPKVTCYASQLNQVFMNILNNAIDALEESLGTNTENRTKPQIFIRTELANTNTVRIRFVDNGIGMTEEVQQKIFDPFFTTKPVGSGTGLGLSICYQVVVDKHKGRLTCHSSPGQGAEFMIEIPVE</sequence>
<dbReference type="InterPro" id="IPR027417">
    <property type="entry name" value="P-loop_NTPase"/>
</dbReference>
<dbReference type="CDD" id="cd00082">
    <property type="entry name" value="HisKA"/>
    <property type="match status" value="1"/>
</dbReference>
<feature type="domain" description="Histidine kinase" evidence="8">
    <location>
        <begin position="1598"/>
        <end position="1869"/>
    </location>
</feature>
<dbReference type="EC" id="2.7.13.3" evidence="2"/>
<dbReference type="GO" id="GO:0000155">
    <property type="term" value="F:phosphorelay sensor kinase activity"/>
    <property type="evidence" value="ECO:0007669"/>
    <property type="project" value="InterPro"/>
</dbReference>
<dbReference type="Pfam" id="PF13191">
    <property type="entry name" value="AAA_16"/>
    <property type="match status" value="1"/>
</dbReference>
<dbReference type="PRINTS" id="PR00344">
    <property type="entry name" value="BCTRLSENSOR"/>
</dbReference>
<feature type="domain" description="Protein kinase" evidence="7">
    <location>
        <begin position="11"/>
        <end position="282"/>
    </location>
</feature>
<dbReference type="InterPro" id="IPR036097">
    <property type="entry name" value="HisK_dim/P_sf"/>
</dbReference>
<dbReference type="Gene3D" id="1.10.510.10">
    <property type="entry name" value="Transferase(Phosphotransferase) domain 1"/>
    <property type="match status" value="1"/>
</dbReference>
<dbReference type="InterPro" id="IPR053159">
    <property type="entry name" value="Hybrid_Histidine_Kinase"/>
</dbReference>
<dbReference type="InterPro" id="IPR003661">
    <property type="entry name" value="HisK_dim/P_dom"/>
</dbReference>
<dbReference type="Pfam" id="PF02518">
    <property type="entry name" value="HATPase_c"/>
    <property type="match status" value="1"/>
</dbReference>
<dbReference type="OrthoDB" id="517727at2"/>
<dbReference type="InterPro" id="IPR005467">
    <property type="entry name" value="His_kinase_dom"/>
</dbReference>
<dbReference type="InterPro" id="IPR003594">
    <property type="entry name" value="HATPase_dom"/>
</dbReference>